<sequence length="170" mass="18845">MKKLFFLTLITGFMLTAFNVSAQKKERPSPPDTVRATTSKGVDITIAYSQPGIKGRTLGKEIATYGKEWRTGANEQTAITFSKDVTIEGNKVPAGKYSIWSIPGEKEWVIIINKNTTNWGTDHDVAADLCRFTVKTQKAPKFAERMKFSIAKSGKVSFVWGDAMVAFDVK</sequence>
<reference evidence="2 3" key="1">
    <citation type="submission" date="2020-10" db="EMBL/GenBank/DDBJ databases">
        <title>Mucilaginibacter mali sp. nov., isolated from rhizosphere soil of apple orchard.</title>
        <authorList>
            <person name="Lee J.-S."/>
            <person name="Kim H.S."/>
            <person name="Kim J.-S."/>
        </authorList>
    </citation>
    <scope>NUCLEOTIDE SEQUENCE [LARGE SCALE GENOMIC DNA]</scope>
    <source>
        <strain evidence="2 3">KCTC 23157</strain>
    </source>
</reference>
<dbReference type="EMBL" id="JADFFM010000001">
    <property type="protein sequence ID" value="MBE9666954.1"/>
    <property type="molecule type" value="Genomic_DNA"/>
</dbReference>
<dbReference type="InterPro" id="IPR021314">
    <property type="entry name" value="DUF2911"/>
</dbReference>
<gene>
    <name evidence="2" type="ORF">IRJ18_11330</name>
</gene>
<feature type="signal peptide" evidence="1">
    <location>
        <begin position="1"/>
        <end position="22"/>
    </location>
</feature>
<keyword evidence="1" id="KW-0732">Signal</keyword>
<protein>
    <submittedName>
        <fullName evidence="2">DUF2911 domain-containing protein</fullName>
    </submittedName>
</protein>
<feature type="chain" id="PRO_5045401123" evidence="1">
    <location>
        <begin position="23"/>
        <end position="170"/>
    </location>
</feature>
<evidence type="ECO:0000313" key="2">
    <source>
        <dbReference type="EMBL" id="MBE9666954.1"/>
    </source>
</evidence>
<name>A0ABR9XIP6_9SPHI</name>
<dbReference type="Pfam" id="PF11138">
    <property type="entry name" value="DUF2911"/>
    <property type="match status" value="1"/>
</dbReference>
<accession>A0ABR9XIP6</accession>
<comment type="caution">
    <text evidence="2">The sequence shown here is derived from an EMBL/GenBank/DDBJ whole genome shotgun (WGS) entry which is preliminary data.</text>
</comment>
<dbReference type="RefSeq" id="WP_194106313.1">
    <property type="nucleotide sequence ID" value="NZ_JADFFM010000001.1"/>
</dbReference>
<organism evidence="2 3">
    <name type="scientific">Mucilaginibacter boryungensis</name>
    <dbReference type="NCBI Taxonomy" id="768480"/>
    <lineage>
        <taxon>Bacteria</taxon>
        <taxon>Pseudomonadati</taxon>
        <taxon>Bacteroidota</taxon>
        <taxon>Sphingobacteriia</taxon>
        <taxon>Sphingobacteriales</taxon>
        <taxon>Sphingobacteriaceae</taxon>
        <taxon>Mucilaginibacter</taxon>
    </lineage>
</organism>
<keyword evidence="3" id="KW-1185">Reference proteome</keyword>
<dbReference type="Proteomes" id="UP000632774">
    <property type="component" value="Unassembled WGS sequence"/>
</dbReference>
<evidence type="ECO:0000256" key="1">
    <source>
        <dbReference type="SAM" id="SignalP"/>
    </source>
</evidence>
<proteinExistence type="predicted"/>
<evidence type="ECO:0000313" key="3">
    <source>
        <dbReference type="Proteomes" id="UP000632774"/>
    </source>
</evidence>